<dbReference type="InterPro" id="IPR009380">
    <property type="entry name" value="DUF1036"/>
</dbReference>
<dbReference type="RefSeq" id="WP_166935357.1">
    <property type="nucleotide sequence ID" value="NZ_BAAADD010000009.1"/>
</dbReference>
<feature type="signal peptide" evidence="1">
    <location>
        <begin position="1"/>
        <end position="21"/>
    </location>
</feature>
<gene>
    <name evidence="2" type="ORF">GCM10008942_34400</name>
</gene>
<protein>
    <recommendedName>
        <fullName evidence="4">DUF1036 domain-containing protein</fullName>
    </recommendedName>
</protein>
<comment type="caution">
    <text evidence="2">The sequence shown here is derived from an EMBL/GenBank/DDBJ whole genome shotgun (WGS) entry which is preliminary data.</text>
</comment>
<keyword evidence="3" id="KW-1185">Reference proteome</keyword>
<dbReference type="EMBL" id="BAAADD010000009">
    <property type="protein sequence ID" value="GAA0582593.1"/>
    <property type="molecule type" value="Genomic_DNA"/>
</dbReference>
<organism evidence="2 3">
    <name type="scientific">Rhizomicrobium electricum</name>
    <dbReference type="NCBI Taxonomy" id="480070"/>
    <lineage>
        <taxon>Bacteria</taxon>
        <taxon>Pseudomonadati</taxon>
        <taxon>Pseudomonadota</taxon>
        <taxon>Alphaproteobacteria</taxon>
        <taxon>Micropepsales</taxon>
        <taxon>Micropepsaceae</taxon>
        <taxon>Rhizomicrobium</taxon>
    </lineage>
</organism>
<accession>A0ABN1F511</accession>
<evidence type="ECO:0000256" key="1">
    <source>
        <dbReference type="SAM" id="SignalP"/>
    </source>
</evidence>
<sequence>MKRGAAAFLAGLGLLALPAQAGLTVCNRTSTVVYAATAALTLPDVSVKGWTRLTPGTCAEAIKGDLTAQAYYLYAKTSRAHGGTPRAWSGATRVCVKDKDFSARLPFNARCAAGSYELDFAEVQTQHMRAWTTTLHDNPDLPSLAAAERAGLKRLLADTGVRNAITDKQVDAALKAFRTRVHLAPNAPTAALFDALETEAMKAASPSGYTLCNDTAGDVYAAIGLSMVALKGPVFVSRGWWTVASGACAPLLTESIAGKKVWLRVERGKGAPLVQGAAKFCVTNIEFDIQGRERCAARGLVEAGFAETAGGPPSGFTAHITAAGLAGR</sequence>
<evidence type="ECO:0000313" key="2">
    <source>
        <dbReference type="EMBL" id="GAA0582593.1"/>
    </source>
</evidence>
<dbReference type="Pfam" id="PF06282">
    <property type="entry name" value="DUF1036"/>
    <property type="match status" value="2"/>
</dbReference>
<feature type="chain" id="PRO_5047201069" description="DUF1036 domain-containing protein" evidence="1">
    <location>
        <begin position="22"/>
        <end position="328"/>
    </location>
</feature>
<proteinExistence type="predicted"/>
<evidence type="ECO:0000313" key="3">
    <source>
        <dbReference type="Proteomes" id="UP001499951"/>
    </source>
</evidence>
<name>A0ABN1F511_9PROT</name>
<reference evidence="2 3" key="1">
    <citation type="journal article" date="2019" name="Int. J. Syst. Evol. Microbiol.">
        <title>The Global Catalogue of Microorganisms (GCM) 10K type strain sequencing project: providing services to taxonomists for standard genome sequencing and annotation.</title>
        <authorList>
            <consortium name="The Broad Institute Genomics Platform"/>
            <consortium name="The Broad Institute Genome Sequencing Center for Infectious Disease"/>
            <person name="Wu L."/>
            <person name="Ma J."/>
        </authorList>
    </citation>
    <scope>NUCLEOTIDE SEQUENCE [LARGE SCALE GENOMIC DNA]</scope>
    <source>
        <strain evidence="2 3">JCM 15089</strain>
    </source>
</reference>
<dbReference type="Proteomes" id="UP001499951">
    <property type="component" value="Unassembled WGS sequence"/>
</dbReference>
<evidence type="ECO:0008006" key="4">
    <source>
        <dbReference type="Google" id="ProtNLM"/>
    </source>
</evidence>
<keyword evidence="1" id="KW-0732">Signal</keyword>